<dbReference type="GO" id="GO:0004222">
    <property type="term" value="F:metalloendopeptidase activity"/>
    <property type="evidence" value="ECO:0007669"/>
    <property type="project" value="TreeGrafter"/>
</dbReference>
<dbReference type="CDD" id="cd12797">
    <property type="entry name" value="M23_peptidase"/>
    <property type="match status" value="1"/>
</dbReference>
<organism evidence="3 4">
    <name type="scientific">Chitinophaga parva</name>
    <dbReference type="NCBI Taxonomy" id="2169414"/>
    <lineage>
        <taxon>Bacteria</taxon>
        <taxon>Pseudomonadati</taxon>
        <taxon>Bacteroidota</taxon>
        <taxon>Chitinophagia</taxon>
        <taxon>Chitinophagales</taxon>
        <taxon>Chitinophagaceae</taxon>
        <taxon>Chitinophaga</taxon>
    </lineage>
</organism>
<dbReference type="Pfam" id="PF01551">
    <property type="entry name" value="Peptidase_M23"/>
    <property type="match status" value="1"/>
</dbReference>
<evidence type="ECO:0000313" key="3">
    <source>
        <dbReference type="EMBL" id="PUZ21699.1"/>
    </source>
</evidence>
<dbReference type="OrthoDB" id="9809488at2"/>
<dbReference type="InterPro" id="IPR011055">
    <property type="entry name" value="Dup_hybrid_motif"/>
</dbReference>
<gene>
    <name evidence="3" type="ORF">DCC81_24215</name>
</gene>
<feature type="transmembrane region" description="Helical" evidence="1">
    <location>
        <begin position="96"/>
        <end position="114"/>
    </location>
</feature>
<feature type="transmembrane region" description="Helical" evidence="1">
    <location>
        <begin position="35"/>
        <end position="52"/>
    </location>
</feature>
<dbReference type="PANTHER" id="PTHR21666">
    <property type="entry name" value="PEPTIDASE-RELATED"/>
    <property type="match status" value="1"/>
</dbReference>
<accession>A0A2T7BBC8</accession>
<evidence type="ECO:0000256" key="1">
    <source>
        <dbReference type="SAM" id="Phobius"/>
    </source>
</evidence>
<dbReference type="RefSeq" id="WP_108689350.1">
    <property type="nucleotide sequence ID" value="NZ_QCYK01000004.1"/>
</dbReference>
<dbReference type="Gene3D" id="2.70.70.10">
    <property type="entry name" value="Glucose Permease (Domain IIA)"/>
    <property type="match status" value="1"/>
</dbReference>
<dbReference type="InterPro" id="IPR050570">
    <property type="entry name" value="Cell_wall_metabolism_enzyme"/>
</dbReference>
<comment type="caution">
    <text evidence="3">The sequence shown here is derived from an EMBL/GenBank/DDBJ whole genome shotgun (WGS) entry which is preliminary data.</text>
</comment>
<keyword evidence="4" id="KW-1185">Reference proteome</keyword>
<proteinExistence type="predicted"/>
<keyword evidence="1" id="KW-1133">Transmembrane helix</keyword>
<feature type="domain" description="M23ase beta-sheet core" evidence="2">
    <location>
        <begin position="181"/>
        <end position="274"/>
    </location>
</feature>
<name>A0A2T7BBC8_9BACT</name>
<protein>
    <recommendedName>
        <fullName evidence="2">M23ase beta-sheet core domain-containing protein</fullName>
    </recommendedName>
</protein>
<evidence type="ECO:0000259" key="2">
    <source>
        <dbReference type="Pfam" id="PF01551"/>
    </source>
</evidence>
<sequence>MVIYILLGLTLLLALGSMLLLWIAVTRPLQYSRSLVFLSCSLALFVYLYGTWIFLSAYTKYVFAAAFVLVLISAAQQPRKEPVRPYAAWRKWVNRALAWILWVFIILYFTGTTGRPRRVAIGLPFKHGKYFVLQGGKGLPTNLFHYSLRGAVYAMDIVKLDRYGRRANRVFSANLHDYVSFGDTIYAPCDGRVVRANNTNPDNTPPNMQRGPTNTNQVLLETGTCYVFMAHMRKGSVMVHENDWVKKGDPIGRIGNSGFSAEPHLHMQVHMKESNLPWYQCPPLYMELNGKSYLLNEIIDADEK</sequence>
<feature type="transmembrane region" description="Helical" evidence="1">
    <location>
        <begin position="6"/>
        <end position="23"/>
    </location>
</feature>
<dbReference type="EMBL" id="QCYK01000004">
    <property type="protein sequence ID" value="PUZ21699.1"/>
    <property type="molecule type" value="Genomic_DNA"/>
</dbReference>
<dbReference type="PANTHER" id="PTHR21666:SF270">
    <property type="entry name" value="MUREIN HYDROLASE ACTIVATOR ENVC"/>
    <property type="match status" value="1"/>
</dbReference>
<evidence type="ECO:0000313" key="4">
    <source>
        <dbReference type="Proteomes" id="UP000244450"/>
    </source>
</evidence>
<keyword evidence="1" id="KW-0812">Transmembrane</keyword>
<dbReference type="InterPro" id="IPR016047">
    <property type="entry name" value="M23ase_b-sheet_dom"/>
</dbReference>
<keyword evidence="1" id="KW-0472">Membrane</keyword>
<dbReference type="AlphaFoldDB" id="A0A2T7BBC8"/>
<dbReference type="SUPFAM" id="SSF51261">
    <property type="entry name" value="Duplicated hybrid motif"/>
    <property type="match status" value="1"/>
</dbReference>
<reference evidence="3 4" key="1">
    <citation type="submission" date="2018-04" db="EMBL/GenBank/DDBJ databases">
        <title>Chitinophaga fuyangensis sp. nov., isolated from soil in a chemical factory.</title>
        <authorList>
            <person name="Chen K."/>
        </authorList>
    </citation>
    <scope>NUCLEOTIDE SEQUENCE [LARGE SCALE GENOMIC DNA]</scope>
    <source>
        <strain evidence="3 4">LY-1</strain>
    </source>
</reference>
<dbReference type="Proteomes" id="UP000244450">
    <property type="component" value="Unassembled WGS sequence"/>
</dbReference>